<proteinExistence type="inferred from homology"/>
<reference evidence="4 5" key="1">
    <citation type="submission" date="2019-03" db="EMBL/GenBank/DDBJ databases">
        <title>Genome Sequencing and Assembly of Various Microbes Isolated from Partially Reclaimed Soil and Acid Mine Drainage (AMD) Site.</title>
        <authorList>
            <person name="Steinbock B."/>
            <person name="Bechtold R."/>
            <person name="Sevigny J.L."/>
            <person name="Thomas D."/>
            <person name="Cuthill L.R."/>
            <person name="Aveiro Johannsen E.J."/>
            <person name="Thomas K."/>
            <person name="Ghosh A."/>
        </authorList>
    </citation>
    <scope>NUCLEOTIDE SEQUENCE [LARGE SCALE GENOMIC DNA]</scope>
    <source>
        <strain evidence="4 5">S-A3</strain>
    </source>
</reference>
<organism evidence="4 5">
    <name type="scientific">Kocuria rosea</name>
    <name type="common">Deinococcus erythromyxa</name>
    <name type="synonym">Micrococcus rubens</name>
    <dbReference type="NCBI Taxonomy" id="1275"/>
    <lineage>
        <taxon>Bacteria</taxon>
        <taxon>Bacillati</taxon>
        <taxon>Actinomycetota</taxon>
        <taxon>Actinomycetes</taxon>
        <taxon>Micrococcales</taxon>
        <taxon>Micrococcaceae</taxon>
        <taxon>Kocuria</taxon>
    </lineage>
</organism>
<keyword evidence="2" id="KW-0813">Transport</keyword>
<protein>
    <submittedName>
        <fullName evidence="4">Extracellular solute-binding protein</fullName>
    </submittedName>
</protein>
<dbReference type="InterPro" id="IPR050490">
    <property type="entry name" value="Bact_solute-bd_prot1"/>
</dbReference>
<sequence length="454" mass="47625">MTDRPVAQDSARLTRTRLRGLGAGACALFALAACAPPGAGSAPAAPEAAPTDVSTDLGEEPVELTLYDGAGLRAKDEALIEAFTEKHPNVTITGRYDPDDVQAQNSPRVLASDDPPDIARVIALSDVAGDGLLTDLDAYADAYGWDELPEGQLAQYRVDEDGVRGEGSQYTLADGFTVTGFYYNKDLAEQLGMTTPPQTVDELEDLLARAEESGTVPIMAGNQTGQVMTTTQMLLNNALGAEAVNEWVFHAPEASIDTPEAAEALATVQDWAEAGYFPADTNGTDATGALGRFASGEALFYASGNWDAAALDEQMGENVGFFLPPAPEGGEPATMSDPASNFAIPAGADDKDAAAAFLDFLRSEEARQVVADAGFAPSGEGEVPATEEGSVKAQIQEAFAQLVEADGQVQFVQNATNGLTTTWNSEAQRLVEGATSPEDMLAAVQRQYESELGR</sequence>
<keyword evidence="3" id="KW-0732">Signal</keyword>
<comment type="caution">
    <text evidence="4">The sequence shown here is derived from an EMBL/GenBank/DDBJ whole genome shotgun (WGS) entry which is preliminary data.</text>
</comment>
<dbReference type="AlphaFoldDB" id="A0A4R5YPH2"/>
<dbReference type="Pfam" id="PF01547">
    <property type="entry name" value="SBP_bac_1"/>
    <property type="match status" value="1"/>
</dbReference>
<dbReference type="PANTHER" id="PTHR43649">
    <property type="entry name" value="ARABINOSE-BINDING PROTEIN-RELATED"/>
    <property type="match status" value="1"/>
</dbReference>
<evidence type="ECO:0000313" key="4">
    <source>
        <dbReference type="EMBL" id="TDL46671.1"/>
    </source>
</evidence>
<feature type="chain" id="PRO_5039676126" evidence="3">
    <location>
        <begin position="36"/>
        <end position="454"/>
    </location>
</feature>
<name>A0A4R5YPH2_KOCRO</name>
<evidence type="ECO:0000313" key="5">
    <source>
        <dbReference type="Proteomes" id="UP000295163"/>
    </source>
</evidence>
<dbReference type="PANTHER" id="PTHR43649:SF29">
    <property type="entry name" value="OSMOPROTECTIVE COMPOUNDS-BINDING PROTEIN GGTB"/>
    <property type="match status" value="1"/>
</dbReference>
<dbReference type="Gene3D" id="3.40.190.10">
    <property type="entry name" value="Periplasmic binding protein-like II"/>
    <property type="match status" value="2"/>
</dbReference>
<comment type="similarity">
    <text evidence="1">Belongs to the bacterial solute-binding protein 1 family.</text>
</comment>
<evidence type="ECO:0000256" key="3">
    <source>
        <dbReference type="SAM" id="SignalP"/>
    </source>
</evidence>
<accession>A0A4R5YPH2</accession>
<dbReference type="SUPFAM" id="SSF53850">
    <property type="entry name" value="Periplasmic binding protein-like II"/>
    <property type="match status" value="1"/>
</dbReference>
<gene>
    <name evidence="4" type="ORF">E2R59_01255</name>
</gene>
<evidence type="ECO:0000256" key="2">
    <source>
        <dbReference type="ARBA" id="ARBA00022448"/>
    </source>
</evidence>
<dbReference type="Proteomes" id="UP000295163">
    <property type="component" value="Unassembled WGS sequence"/>
</dbReference>
<dbReference type="PROSITE" id="PS51257">
    <property type="entry name" value="PROKAR_LIPOPROTEIN"/>
    <property type="match status" value="1"/>
</dbReference>
<feature type="signal peptide" evidence="3">
    <location>
        <begin position="1"/>
        <end position="35"/>
    </location>
</feature>
<dbReference type="RefSeq" id="WP_133408939.1">
    <property type="nucleotide sequence ID" value="NZ_SMZT01000001.1"/>
</dbReference>
<dbReference type="GeneID" id="64346021"/>
<dbReference type="EMBL" id="SMZT01000001">
    <property type="protein sequence ID" value="TDL46671.1"/>
    <property type="molecule type" value="Genomic_DNA"/>
</dbReference>
<evidence type="ECO:0000256" key="1">
    <source>
        <dbReference type="ARBA" id="ARBA00008520"/>
    </source>
</evidence>
<dbReference type="InterPro" id="IPR006059">
    <property type="entry name" value="SBP"/>
</dbReference>